<dbReference type="Proteomes" id="UP001154322">
    <property type="component" value="Unassembled WGS sequence"/>
</dbReference>
<name>A0ABN8TZN3_9BACL</name>
<evidence type="ECO:0000313" key="1">
    <source>
        <dbReference type="EMBL" id="CAH8244103.1"/>
    </source>
</evidence>
<evidence type="ECO:0000313" key="2">
    <source>
        <dbReference type="Proteomes" id="UP001154322"/>
    </source>
</evidence>
<organism evidence="1 2">
    <name type="scientific">Paenibacillus melissococcoides</name>
    <dbReference type="NCBI Taxonomy" id="2912268"/>
    <lineage>
        <taxon>Bacteria</taxon>
        <taxon>Bacillati</taxon>
        <taxon>Bacillota</taxon>
        <taxon>Bacilli</taxon>
        <taxon>Bacillales</taxon>
        <taxon>Paenibacillaceae</taxon>
        <taxon>Paenibacillus</taxon>
    </lineage>
</organism>
<reference evidence="1" key="1">
    <citation type="submission" date="2022-06" db="EMBL/GenBank/DDBJ databases">
        <authorList>
            <person name="Dietemann V."/>
            <person name="Ory F."/>
            <person name="Dainat B."/>
            <person name="Oberhansli S."/>
        </authorList>
    </citation>
    <scope>NUCLEOTIDE SEQUENCE</scope>
    <source>
        <strain evidence="1">Ena-SAMPLE-TAB-26-04-2022-14:26:32:270-5432</strain>
    </source>
</reference>
<gene>
    <name evidence="1" type="ORF">WJ0W_001342</name>
</gene>
<comment type="caution">
    <text evidence="1">The sequence shown here is derived from an EMBL/GenBank/DDBJ whole genome shotgun (WGS) entry which is preliminary data.</text>
</comment>
<keyword evidence="2" id="KW-1185">Reference proteome</keyword>
<accession>A0ABN8TZN3</accession>
<dbReference type="RefSeq" id="WP_249725171.1">
    <property type="nucleotide sequence ID" value="NZ_AP031286.1"/>
</dbReference>
<dbReference type="EMBL" id="CALYLO010000001">
    <property type="protein sequence ID" value="CAH8244103.1"/>
    <property type="molecule type" value="Genomic_DNA"/>
</dbReference>
<protein>
    <submittedName>
        <fullName evidence="1">Uncharacterized protein</fullName>
    </submittedName>
</protein>
<sequence>MPDNFLIELPLEQGRCYALYYEACVGDEVYYRLTFVPEEERGQARFLMDDEWGGQAGALLAEGRQ</sequence>
<proteinExistence type="predicted"/>